<protein>
    <submittedName>
        <fullName evidence="2">Uncharacterized transposon-derived protein F52C9.6</fullName>
    </submittedName>
</protein>
<dbReference type="PANTHER" id="PTHR47027">
    <property type="entry name" value="REVERSE TRANSCRIPTASE DOMAIN-CONTAINING PROTEIN"/>
    <property type="match status" value="1"/>
</dbReference>
<feature type="domain" description="Reverse transcriptase" evidence="1">
    <location>
        <begin position="34"/>
        <end position="297"/>
    </location>
</feature>
<dbReference type="Pfam" id="PF00078">
    <property type="entry name" value="RVT_1"/>
    <property type="match status" value="1"/>
</dbReference>
<proteinExistence type="predicted"/>
<comment type="caution">
    <text evidence="2">The sequence shown here is derived from an EMBL/GenBank/DDBJ whole genome shotgun (WGS) entry which is preliminary data.</text>
</comment>
<dbReference type="STRING" id="6265.A0A0B2W179"/>
<dbReference type="CDD" id="cd01650">
    <property type="entry name" value="RT_nLTR_like"/>
    <property type="match status" value="1"/>
</dbReference>
<organism evidence="2 3">
    <name type="scientific">Toxocara canis</name>
    <name type="common">Canine roundworm</name>
    <dbReference type="NCBI Taxonomy" id="6265"/>
    <lineage>
        <taxon>Eukaryota</taxon>
        <taxon>Metazoa</taxon>
        <taxon>Ecdysozoa</taxon>
        <taxon>Nematoda</taxon>
        <taxon>Chromadorea</taxon>
        <taxon>Rhabditida</taxon>
        <taxon>Spirurina</taxon>
        <taxon>Ascaridomorpha</taxon>
        <taxon>Ascaridoidea</taxon>
        <taxon>Toxocaridae</taxon>
        <taxon>Toxocara</taxon>
    </lineage>
</organism>
<evidence type="ECO:0000259" key="1">
    <source>
        <dbReference type="PROSITE" id="PS50878"/>
    </source>
</evidence>
<sequence length="484" mass="55829">MKTGKCPDADNIRPEHLKAGGLPLFKALAVRFSRYLNEKKTPAAWKNSRTILLMKKGNPENLSNYRPITLLSQIYKTFSRVVLNGITKDLDVFISREQAGFRRGYSTVDHIHTVRQLVEQRVPDTSVPCIRRLQSFDSVERNAVLNALDKCGVNPNDVDLLREMTTGCSMKIKLFSDPCYINICNGIRQGDTIFPKSFAVTLGTLFSELGWDGGIRVNGERLTHLLFADNCVLFGHSGFELQDKLLQLQIESKKIGLEMNLSKTIWMRNSLCRRSRINTEGQIMEEVGSYVYLGHQLSFTDNIVGECSRRRNAAWSSFNRIRTLLFDANLPMKIKAELFHSTIVPILLYGAECWPINKAVEDKLSVTQRSMERRIRKISLRDHVTSVEILPRTGFTDVVQEMFKRKRECAGHVAHIRDNRWTSRLICWDPLDRKRPRGRLKTRWADPMVKVFGRRWMQRAQDQKSWSEVDLRGWRMPRGRVGSR</sequence>
<accession>A0A0B2W179</accession>
<gene>
    <name evidence="2" type="primary">F52C9.6</name>
    <name evidence="2" type="ORF">Tcan_01092</name>
</gene>
<dbReference type="InterPro" id="IPR000477">
    <property type="entry name" value="RT_dom"/>
</dbReference>
<dbReference type="AlphaFoldDB" id="A0A0B2W179"/>
<keyword evidence="3" id="KW-1185">Reference proteome</keyword>
<feature type="non-terminal residue" evidence="2">
    <location>
        <position position="484"/>
    </location>
</feature>
<name>A0A0B2W179_TOXCA</name>
<dbReference type="PROSITE" id="PS50878">
    <property type="entry name" value="RT_POL"/>
    <property type="match status" value="1"/>
</dbReference>
<dbReference type="EMBL" id="JPKZ01000437">
    <property type="protein sequence ID" value="KHN87357.1"/>
    <property type="molecule type" value="Genomic_DNA"/>
</dbReference>
<dbReference type="Proteomes" id="UP000031036">
    <property type="component" value="Unassembled WGS sequence"/>
</dbReference>
<dbReference type="OMA" id="KRECAGH"/>
<dbReference type="OrthoDB" id="410104at2759"/>
<evidence type="ECO:0000313" key="3">
    <source>
        <dbReference type="Proteomes" id="UP000031036"/>
    </source>
</evidence>
<dbReference type="PANTHER" id="PTHR47027:SF20">
    <property type="entry name" value="REVERSE TRANSCRIPTASE-LIKE PROTEIN WITH RNA-DIRECTED DNA POLYMERASE DOMAIN"/>
    <property type="match status" value="1"/>
</dbReference>
<reference evidence="2 3" key="1">
    <citation type="submission" date="2014-11" db="EMBL/GenBank/DDBJ databases">
        <title>Genetic blueprint of the zoonotic pathogen Toxocara canis.</title>
        <authorList>
            <person name="Zhu X.-Q."/>
            <person name="Korhonen P.K."/>
            <person name="Cai H."/>
            <person name="Young N.D."/>
            <person name="Nejsum P."/>
            <person name="von Samson-Himmelstjerna G."/>
            <person name="Boag P.R."/>
            <person name="Tan P."/>
            <person name="Li Q."/>
            <person name="Min J."/>
            <person name="Yang Y."/>
            <person name="Wang X."/>
            <person name="Fang X."/>
            <person name="Hall R.S."/>
            <person name="Hofmann A."/>
            <person name="Sternberg P.W."/>
            <person name="Jex A.R."/>
            <person name="Gasser R.B."/>
        </authorList>
    </citation>
    <scope>NUCLEOTIDE SEQUENCE [LARGE SCALE GENOMIC DNA]</scope>
    <source>
        <strain evidence="2">PN_DK_2014</strain>
    </source>
</reference>
<evidence type="ECO:0000313" key="2">
    <source>
        <dbReference type="EMBL" id="KHN87357.1"/>
    </source>
</evidence>